<dbReference type="EMBL" id="JBBNAG010000006">
    <property type="protein sequence ID" value="KAK9126931.1"/>
    <property type="molecule type" value="Genomic_DNA"/>
</dbReference>
<evidence type="ECO:0000313" key="1">
    <source>
        <dbReference type="EMBL" id="KAK9126931.1"/>
    </source>
</evidence>
<organism evidence="1 2">
    <name type="scientific">Stephania cephalantha</name>
    <dbReference type="NCBI Taxonomy" id="152367"/>
    <lineage>
        <taxon>Eukaryota</taxon>
        <taxon>Viridiplantae</taxon>
        <taxon>Streptophyta</taxon>
        <taxon>Embryophyta</taxon>
        <taxon>Tracheophyta</taxon>
        <taxon>Spermatophyta</taxon>
        <taxon>Magnoliopsida</taxon>
        <taxon>Ranunculales</taxon>
        <taxon>Menispermaceae</taxon>
        <taxon>Menispermoideae</taxon>
        <taxon>Cissampelideae</taxon>
        <taxon>Stephania</taxon>
    </lineage>
</organism>
<sequence length="58" mass="6872">MITDHQQYRSRHSPLPTDFRLPPLSQLDLARREDSQPPFLARSGWKRENPSIQINLFI</sequence>
<name>A0AAP0J673_9MAGN</name>
<evidence type="ECO:0000313" key="2">
    <source>
        <dbReference type="Proteomes" id="UP001419268"/>
    </source>
</evidence>
<proteinExistence type="predicted"/>
<gene>
    <name evidence="1" type="ORF">Scep_015777</name>
</gene>
<protein>
    <submittedName>
        <fullName evidence="1">Uncharacterized protein</fullName>
    </submittedName>
</protein>
<dbReference type="AlphaFoldDB" id="A0AAP0J673"/>
<comment type="caution">
    <text evidence="1">The sequence shown here is derived from an EMBL/GenBank/DDBJ whole genome shotgun (WGS) entry which is preliminary data.</text>
</comment>
<dbReference type="Proteomes" id="UP001419268">
    <property type="component" value="Unassembled WGS sequence"/>
</dbReference>
<keyword evidence="2" id="KW-1185">Reference proteome</keyword>
<reference evidence="1 2" key="1">
    <citation type="submission" date="2024-01" db="EMBL/GenBank/DDBJ databases">
        <title>Genome assemblies of Stephania.</title>
        <authorList>
            <person name="Yang L."/>
        </authorList>
    </citation>
    <scope>NUCLEOTIDE SEQUENCE [LARGE SCALE GENOMIC DNA]</scope>
    <source>
        <strain evidence="1">JXDWG</strain>
        <tissue evidence="1">Leaf</tissue>
    </source>
</reference>
<accession>A0AAP0J673</accession>